<organism evidence="2 3">
    <name type="scientific">Liparis tanakae</name>
    <name type="common">Tanaka's snailfish</name>
    <dbReference type="NCBI Taxonomy" id="230148"/>
    <lineage>
        <taxon>Eukaryota</taxon>
        <taxon>Metazoa</taxon>
        <taxon>Chordata</taxon>
        <taxon>Craniata</taxon>
        <taxon>Vertebrata</taxon>
        <taxon>Euteleostomi</taxon>
        <taxon>Actinopterygii</taxon>
        <taxon>Neopterygii</taxon>
        <taxon>Teleostei</taxon>
        <taxon>Neoteleostei</taxon>
        <taxon>Acanthomorphata</taxon>
        <taxon>Eupercaria</taxon>
        <taxon>Perciformes</taxon>
        <taxon>Cottioidei</taxon>
        <taxon>Cottales</taxon>
        <taxon>Liparidae</taxon>
        <taxon>Liparis</taxon>
    </lineage>
</organism>
<dbReference type="AlphaFoldDB" id="A0A4Z2HQV5"/>
<feature type="compositionally biased region" description="Basic and acidic residues" evidence="1">
    <location>
        <begin position="173"/>
        <end position="183"/>
    </location>
</feature>
<proteinExistence type="predicted"/>
<reference evidence="2 3" key="1">
    <citation type="submission" date="2019-03" db="EMBL/GenBank/DDBJ databases">
        <title>First draft genome of Liparis tanakae, snailfish: a comprehensive survey of snailfish specific genes.</title>
        <authorList>
            <person name="Kim W."/>
            <person name="Song I."/>
            <person name="Jeong J.-H."/>
            <person name="Kim D."/>
            <person name="Kim S."/>
            <person name="Ryu S."/>
            <person name="Song J.Y."/>
            <person name="Lee S.K."/>
        </authorList>
    </citation>
    <scope>NUCLEOTIDE SEQUENCE [LARGE SCALE GENOMIC DNA]</scope>
    <source>
        <tissue evidence="2">Muscle</tissue>
    </source>
</reference>
<dbReference type="EMBL" id="SRLO01000194">
    <property type="protein sequence ID" value="TNN68128.1"/>
    <property type="molecule type" value="Genomic_DNA"/>
</dbReference>
<feature type="region of interest" description="Disordered" evidence="1">
    <location>
        <begin position="164"/>
        <end position="183"/>
    </location>
</feature>
<evidence type="ECO:0000256" key="1">
    <source>
        <dbReference type="SAM" id="MobiDB-lite"/>
    </source>
</evidence>
<evidence type="ECO:0000313" key="3">
    <source>
        <dbReference type="Proteomes" id="UP000314294"/>
    </source>
</evidence>
<comment type="caution">
    <text evidence="2">The sequence shown here is derived from an EMBL/GenBank/DDBJ whole genome shotgun (WGS) entry which is preliminary data.</text>
</comment>
<dbReference type="Proteomes" id="UP000314294">
    <property type="component" value="Unassembled WGS sequence"/>
</dbReference>
<gene>
    <name evidence="2" type="ORF">EYF80_021611</name>
</gene>
<accession>A0A4Z2HQV5</accession>
<sequence length="183" mass="19423">MAATVRHQITKPTQNNEVPVTAQEREGGKCTREVHGGDCLHLRSNTSSSKDVDRANALARGGLSSRSIAFPGSASELDEQCSWASRSDSTDSEADLSLRVRLAISLISMRERESECVAAMSGVGGTMAGAGVVRTLLTSGDLRGRSMLRPTRLHRGILNMCLHAASPGGGGGEEEKKDGMREE</sequence>
<evidence type="ECO:0000313" key="2">
    <source>
        <dbReference type="EMBL" id="TNN68128.1"/>
    </source>
</evidence>
<name>A0A4Z2HQV5_9TELE</name>
<keyword evidence="3" id="KW-1185">Reference proteome</keyword>
<protein>
    <submittedName>
        <fullName evidence="2">Uncharacterized protein</fullName>
    </submittedName>
</protein>